<dbReference type="Gene3D" id="1.25.40.10">
    <property type="entry name" value="Tetratricopeptide repeat domain"/>
    <property type="match status" value="1"/>
</dbReference>
<dbReference type="PROSITE" id="PS51375">
    <property type="entry name" value="PPR"/>
    <property type="match status" value="1"/>
</dbReference>
<gene>
    <name evidence="3" type="ORF">GIB67_005308</name>
</gene>
<protein>
    <recommendedName>
        <fullName evidence="5">Pentatricopeptide repeat-containing protein</fullName>
    </recommendedName>
</protein>
<dbReference type="Pfam" id="PF20431">
    <property type="entry name" value="E_motif"/>
    <property type="match status" value="1"/>
</dbReference>
<evidence type="ECO:0008006" key="5">
    <source>
        <dbReference type="Google" id="ProtNLM"/>
    </source>
</evidence>
<reference evidence="3 4" key="1">
    <citation type="journal article" date="2020" name="IScience">
        <title>Genome Sequencing of the Endangered Kingdonia uniflora (Circaeasteraceae, Ranunculales) Reveals Potential Mechanisms of Evolutionary Specialization.</title>
        <authorList>
            <person name="Sun Y."/>
            <person name="Deng T."/>
            <person name="Zhang A."/>
            <person name="Moore M.J."/>
            <person name="Landis J.B."/>
            <person name="Lin N."/>
            <person name="Zhang H."/>
            <person name="Zhang X."/>
            <person name="Huang J."/>
            <person name="Zhang X."/>
            <person name="Sun H."/>
            <person name="Wang H."/>
        </authorList>
    </citation>
    <scope>NUCLEOTIDE SEQUENCE [LARGE SCALE GENOMIC DNA]</scope>
    <source>
        <strain evidence="3">TB1705</strain>
        <tissue evidence="3">Leaf</tissue>
    </source>
</reference>
<dbReference type="GO" id="GO:0099402">
    <property type="term" value="P:plant organ development"/>
    <property type="evidence" value="ECO:0007669"/>
    <property type="project" value="UniProtKB-ARBA"/>
</dbReference>
<evidence type="ECO:0000313" key="3">
    <source>
        <dbReference type="EMBL" id="KAF6152198.1"/>
    </source>
</evidence>
<dbReference type="FunFam" id="1.25.40.10:FF:000158">
    <property type="entry name" value="pentatricopeptide repeat-containing protein At2g33680"/>
    <property type="match status" value="1"/>
</dbReference>
<comment type="caution">
    <text evidence="3">The sequence shown here is derived from an EMBL/GenBank/DDBJ whole genome shotgun (WGS) entry which is preliminary data.</text>
</comment>
<dbReference type="NCBIfam" id="TIGR00756">
    <property type="entry name" value="PPR"/>
    <property type="match status" value="1"/>
</dbReference>
<keyword evidence="4" id="KW-1185">Reference proteome</keyword>
<dbReference type="InterPro" id="IPR046848">
    <property type="entry name" value="E_motif"/>
</dbReference>
<keyword evidence="1" id="KW-0677">Repeat</keyword>
<dbReference type="EMBL" id="JACGCM010001651">
    <property type="protein sequence ID" value="KAF6152198.1"/>
    <property type="molecule type" value="Genomic_DNA"/>
</dbReference>
<dbReference type="Pfam" id="PF01535">
    <property type="entry name" value="PPR"/>
    <property type="match status" value="1"/>
</dbReference>
<dbReference type="Proteomes" id="UP000541444">
    <property type="component" value="Unassembled WGS sequence"/>
</dbReference>
<sequence>MSKSDVISWNSIILGHCNDPYAVAYFQQMEKSDILPDSVTFISVLSACANLGFMEEGRRFFVEMQNKYRIKPRMEHFACMVNLFRRAGLITEAYEMIVQKMVSNASPTVWGALLYACSLHGNVDVGEIAAEKLFELEPDNAHNFELLMMIYGKAGRWEDVEKVGVLVKISTTLKLVAGIRLPIPYDELEYHLTKYGFLKTYRFWNYHGEVGTPDGVSLASSSFPPRYEDMLIDNAHDLLYCPHT</sequence>
<name>A0A7J7MBR8_9MAGN</name>
<evidence type="ECO:0000256" key="2">
    <source>
        <dbReference type="PROSITE-ProRule" id="PRU00708"/>
    </source>
</evidence>
<dbReference type="InterPro" id="IPR046960">
    <property type="entry name" value="PPR_At4g14850-like_plant"/>
</dbReference>
<dbReference type="GO" id="GO:0009451">
    <property type="term" value="P:RNA modification"/>
    <property type="evidence" value="ECO:0007669"/>
    <property type="project" value="InterPro"/>
</dbReference>
<proteinExistence type="predicted"/>
<dbReference type="GO" id="GO:0003723">
    <property type="term" value="F:RNA binding"/>
    <property type="evidence" value="ECO:0007669"/>
    <property type="project" value="InterPro"/>
</dbReference>
<organism evidence="3 4">
    <name type="scientific">Kingdonia uniflora</name>
    <dbReference type="NCBI Taxonomy" id="39325"/>
    <lineage>
        <taxon>Eukaryota</taxon>
        <taxon>Viridiplantae</taxon>
        <taxon>Streptophyta</taxon>
        <taxon>Embryophyta</taxon>
        <taxon>Tracheophyta</taxon>
        <taxon>Spermatophyta</taxon>
        <taxon>Magnoliopsida</taxon>
        <taxon>Ranunculales</taxon>
        <taxon>Circaeasteraceae</taxon>
        <taxon>Kingdonia</taxon>
    </lineage>
</organism>
<dbReference type="PANTHER" id="PTHR47926:SF515">
    <property type="entry name" value="UMP-CMP KINASE"/>
    <property type="match status" value="1"/>
</dbReference>
<evidence type="ECO:0000313" key="4">
    <source>
        <dbReference type="Proteomes" id="UP000541444"/>
    </source>
</evidence>
<dbReference type="InterPro" id="IPR002885">
    <property type="entry name" value="PPR_rpt"/>
</dbReference>
<feature type="repeat" description="PPR" evidence="2">
    <location>
        <begin position="37"/>
        <end position="67"/>
    </location>
</feature>
<dbReference type="InterPro" id="IPR011990">
    <property type="entry name" value="TPR-like_helical_dom_sf"/>
</dbReference>
<dbReference type="PANTHER" id="PTHR47926">
    <property type="entry name" value="PENTATRICOPEPTIDE REPEAT-CONTAINING PROTEIN"/>
    <property type="match status" value="1"/>
</dbReference>
<dbReference type="AlphaFoldDB" id="A0A7J7MBR8"/>
<accession>A0A7J7MBR8</accession>
<evidence type="ECO:0000256" key="1">
    <source>
        <dbReference type="ARBA" id="ARBA00022737"/>
    </source>
</evidence>
<dbReference type="OrthoDB" id="1882394at2759"/>